<protein>
    <submittedName>
        <fullName evidence="4">Glycoside hydrolase family 127 protein</fullName>
    </submittedName>
</protein>
<gene>
    <name evidence="4" type="ORF">F3F73_04170</name>
</gene>
<feature type="domain" description="Glycoside hydrolase GH146 substrate-binding" evidence="2">
    <location>
        <begin position="644"/>
        <end position="778"/>
    </location>
</feature>
<comment type="caution">
    <text evidence="4">The sequence shown here is derived from an EMBL/GenBank/DDBJ whole genome shotgun (WGS) entry which is preliminary data.</text>
</comment>
<dbReference type="Pfam" id="PF20620">
    <property type="entry name" value="DUF6805"/>
    <property type="match status" value="1"/>
</dbReference>
<dbReference type="InterPro" id="IPR012878">
    <property type="entry name" value="Beta-AFase-like_GH127_cat"/>
</dbReference>
<dbReference type="GO" id="GO:0005975">
    <property type="term" value="P:carbohydrate metabolic process"/>
    <property type="evidence" value="ECO:0007669"/>
    <property type="project" value="InterPro"/>
</dbReference>
<organism evidence="4 5">
    <name type="scientific">Bacteroides salyersiae</name>
    <dbReference type="NCBI Taxonomy" id="291644"/>
    <lineage>
        <taxon>Bacteria</taxon>
        <taxon>Pseudomonadati</taxon>
        <taxon>Bacteroidota</taxon>
        <taxon>Bacteroidia</taxon>
        <taxon>Bacteroidales</taxon>
        <taxon>Bacteroidaceae</taxon>
        <taxon>Bacteroides</taxon>
    </lineage>
</organism>
<dbReference type="GO" id="GO:0016787">
    <property type="term" value="F:hydrolase activity"/>
    <property type="evidence" value="ECO:0007669"/>
    <property type="project" value="UniProtKB-KW"/>
</dbReference>
<dbReference type="RefSeq" id="WP_130058078.1">
    <property type="nucleotide sequence ID" value="NZ_JADNPJ010000003.1"/>
</dbReference>
<dbReference type="InterPro" id="IPR049046">
    <property type="entry name" value="Beta-AFase-like_GH127_middle"/>
</dbReference>
<reference evidence="4 5" key="1">
    <citation type="journal article" date="2019" name="Nat. Med.">
        <title>A library of human gut bacterial isolates paired with longitudinal multiomics data enables mechanistic microbiome research.</title>
        <authorList>
            <person name="Poyet M."/>
            <person name="Groussin M."/>
            <person name="Gibbons S.M."/>
            <person name="Avila-Pacheco J."/>
            <person name="Jiang X."/>
            <person name="Kearney S.M."/>
            <person name="Perrotta A.R."/>
            <person name="Berdy B."/>
            <person name="Zhao S."/>
            <person name="Lieberman T.D."/>
            <person name="Swanson P.K."/>
            <person name="Smith M."/>
            <person name="Roesemann S."/>
            <person name="Alexander J.E."/>
            <person name="Rich S.A."/>
            <person name="Livny J."/>
            <person name="Vlamakis H."/>
            <person name="Clish C."/>
            <person name="Bullock K."/>
            <person name="Deik A."/>
            <person name="Scott J."/>
            <person name="Pierce K.A."/>
            <person name="Xavier R.J."/>
            <person name="Alm E.J."/>
        </authorList>
    </citation>
    <scope>NUCLEOTIDE SEQUENCE [LARGE SCALE GENOMIC DNA]</scope>
    <source>
        <strain evidence="4 5">BIOML-A10</strain>
    </source>
</reference>
<dbReference type="InterPro" id="IPR046544">
    <property type="entry name" value="GH146_SB_dom"/>
</dbReference>
<dbReference type="AlphaFoldDB" id="A0A7J4XMF9"/>
<dbReference type="Pfam" id="PF20736">
    <property type="entry name" value="Glyco_hydro127M"/>
    <property type="match status" value="1"/>
</dbReference>
<proteinExistence type="predicted"/>
<dbReference type="Pfam" id="PF07944">
    <property type="entry name" value="Beta-AFase-like_GH127_cat"/>
    <property type="match status" value="1"/>
</dbReference>
<keyword evidence="4" id="KW-0378">Hydrolase</keyword>
<feature type="domain" description="Non-reducing end beta-L-arabinofuranosidase-like GH127 middle" evidence="3">
    <location>
        <begin position="439"/>
        <end position="532"/>
    </location>
</feature>
<evidence type="ECO:0000259" key="1">
    <source>
        <dbReference type="Pfam" id="PF07944"/>
    </source>
</evidence>
<sequence length="781" mass="90453">MKLIKSAVCIGVMVALTGRIYAQNYIPLLNERRMEVIPCIEIQAYPISISEVRLLQGPFKAAMEADRKWLMSLQPDRFLHRFHENAGFTPKAPMYDGWEDSSQSGFSFGHYLSAMSMLYAATGDNELLGRIEYSINEIRKCQLAIGTGYVAAIPDGDRLWNELVADKIEPGGSWINGFWAPWYNLHKLWSGFIDVYLYTGVETAKTVAIELTDWACDKFRDMTDDQWQRMISCETGGMNDALYNMYAITGNLRYLQLADKFYHYSVMEPLSQQRDELNGLHANTQIPKVTGIARSYELRGREKDKTIATFFWNTVLKKHTYCIGGNSNYEHFGKPGELFLSDKTTETCNTYNMLKLTGHLFAWEPKAEYMDYYERALYNHILASQNHETGMVVYSLPLAYASFKEFSTPEHSFWCCVGTGFENHVKYAEGIYSESENDLYINLFVASRLNWRRKGMIIEQQTEFPESDKSSLILRCAKSQTLTLHIRYPQWATTGYTIKVNDKIQEIEKKPGSYISLNRLWKDGDKIEIEMPKSLHKEVLPGDEHKFAFLNGPIVLAGEMDLDERKIVFLEKKDSELRDWIQPSNRTKTSFITKTGFPKNVELVPLYKKSDGHYSVYFDCYEPSEWEQIRKQYEEEDKFLREQERRTLDYFRPNEQQPETDHRFRGENVERGIGASSRKWCQAYDGGNFSFEMKVDPHAPVDLVLTYWGDDGADYQFDILIDDQLISSEVLTGSCRGEYFDKEYAIPFNLTQGKSEVVVTLHAHRWKKAGRIFGGRIMLRK</sequence>
<dbReference type="PANTHER" id="PTHR31151:SF0">
    <property type="entry name" value="PROLINE-TRNA LIGASE (DUF1680)"/>
    <property type="match status" value="1"/>
</dbReference>
<evidence type="ECO:0000259" key="2">
    <source>
        <dbReference type="Pfam" id="PF20620"/>
    </source>
</evidence>
<dbReference type="PANTHER" id="PTHR31151">
    <property type="entry name" value="PROLINE-TRNA LIGASE (DUF1680)"/>
    <property type="match status" value="1"/>
</dbReference>
<dbReference type="SUPFAM" id="SSF48208">
    <property type="entry name" value="Six-hairpin glycosidases"/>
    <property type="match status" value="1"/>
</dbReference>
<name>A0A7J4XMF9_9BACE</name>
<feature type="domain" description="Non-reducing end beta-L-arabinofuranosidase-like GH127 catalytic" evidence="1">
    <location>
        <begin position="51"/>
        <end position="428"/>
    </location>
</feature>
<dbReference type="EMBL" id="VWMK01000003">
    <property type="protein sequence ID" value="KAA3768504.1"/>
    <property type="molecule type" value="Genomic_DNA"/>
</dbReference>
<dbReference type="InterPro" id="IPR008928">
    <property type="entry name" value="6-hairpin_glycosidase_sf"/>
</dbReference>
<dbReference type="Proteomes" id="UP000422221">
    <property type="component" value="Unassembled WGS sequence"/>
</dbReference>
<accession>A0A7J4XMF9</accession>
<evidence type="ECO:0000313" key="5">
    <source>
        <dbReference type="Proteomes" id="UP000422221"/>
    </source>
</evidence>
<evidence type="ECO:0000313" key="4">
    <source>
        <dbReference type="EMBL" id="KAA3768504.1"/>
    </source>
</evidence>
<evidence type="ECO:0000259" key="3">
    <source>
        <dbReference type="Pfam" id="PF20736"/>
    </source>
</evidence>